<dbReference type="GO" id="GO:0016301">
    <property type="term" value="F:kinase activity"/>
    <property type="evidence" value="ECO:0007669"/>
    <property type="project" value="UniProtKB-KW"/>
</dbReference>
<evidence type="ECO:0000256" key="1">
    <source>
        <dbReference type="ARBA" id="ARBA00000085"/>
    </source>
</evidence>
<evidence type="ECO:0000256" key="3">
    <source>
        <dbReference type="ARBA" id="ARBA00012438"/>
    </source>
</evidence>
<comment type="catalytic activity">
    <reaction evidence="1">
        <text>ATP + protein L-histidine = ADP + protein N-phospho-L-histidine.</text>
        <dbReference type="EC" id="2.7.13.3"/>
    </reaction>
</comment>
<dbReference type="InterPro" id="IPR004358">
    <property type="entry name" value="Sig_transdc_His_kin-like_C"/>
</dbReference>
<sequence length="451" mass="46809">MPRPRPPARWSVRLRATVAATAIVAVALGGAAAVLTAVLRASLEQSTAEQAHRRAAQVAAILAVPASPAAAPYGSPGAHMKSGTRESEPPERSLSGAAGEKGTSVSDPDVRVGVPAEAPGADWAGDGYLTARTTVATGEGPLTVVARTSLEPAREALTTLGRLLVFGIPALLLVVAAMTWFSVGRALAPVSAIRAELADITARDLHRRVPVPGSGDEIAALARTVNATLDRLENAVRQHKRFVADAAHELRSPIATVRTRLELASGHEPAREALADVGRLQALAADLLLLAALDAGEPPRADEVDLGQVAAEEALRPRPETGVTVRVTADPDVVVHGSRHHLARLVTNLVDNAVRHASSAVEVRVLAEKTGALLEVRDDGPGIPPEDQEAVFDRFTRLDGARTRDAGGSGLGLAIVREIASRHGGTVAIGDSPGGGACFTVRLPVSRPDPR</sequence>
<evidence type="ECO:0000256" key="6">
    <source>
        <dbReference type="ARBA" id="ARBA00022692"/>
    </source>
</evidence>
<dbReference type="SMART" id="SM00388">
    <property type="entry name" value="HisKA"/>
    <property type="match status" value="1"/>
</dbReference>
<gene>
    <name evidence="15" type="ORF">Msi02_19750</name>
</gene>
<evidence type="ECO:0000259" key="13">
    <source>
        <dbReference type="PROSITE" id="PS50109"/>
    </source>
</evidence>
<keyword evidence="10 12" id="KW-0472">Membrane</keyword>
<evidence type="ECO:0000259" key="14">
    <source>
        <dbReference type="PROSITE" id="PS50885"/>
    </source>
</evidence>
<dbReference type="PANTHER" id="PTHR45436">
    <property type="entry name" value="SENSOR HISTIDINE KINASE YKOH"/>
    <property type="match status" value="1"/>
</dbReference>
<dbReference type="InterPro" id="IPR003661">
    <property type="entry name" value="HisK_dim/P_dom"/>
</dbReference>
<keyword evidence="6 12" id="KW-0812">Transmembrane</keyword>
<keyword evidence="7 15" id="KW-0418">Kinase</keyword>
<dbReference type="Gene3D" id="3.30.565.10">
    <property type="entry name" value="Histidine kinase-like ATPase, C-terminal domain"/>
    <property type="match status" value="1"/>
</dbReference>
<keyword evidence="9" id="KW-0902">Two-component regulatory system</keyword>
<evidence type="ECO:0000256" key="10">
    <source>
        <dbReference type="ARBA" id="ARBA00023136"/>
    </source>
</evidence>
<accession>A0ABQ4GIA9</accession>
<dbReference type="SMART" id="SM00387">
    <property type="entry name" value="HATPase_c"/>
    <property type="match status" value="1"/>
</dbReference>
<feature type="domain" description="HAMP" evidence="14">
    <location>
        <begin position="184"/>
        <end position="237"/>
    </location>
</feature>
<dbReference type="SUPFAM" id="SSF55874">
    <property type="entry name" value="ATPase domain of HSP90 chaperone/DNA topoisomerase II/histidine kinase"/>
    <property type="match status" value="1"/>
</dbReference>
<evidence type="ECO:0000313" key="16">
    <source>
        <dbReference type="Proteomes" id="UP000660454"/>
    </source>
</evidence>
<dbReference type="InterPro" id="IPR050428">
    <property type="entry name" value="TCS_sensor_his_kinase"/>
</dbReference>
<dbReference type="InterPro" id="IPR036097">
    <property type="entry name" value="HisK_dim/P_sf"/>
</dbReference>
<dbReference type="Pfam" id="PF00512">
    <property type="entry name" value="HisKA"/>
    <property type="match status" value="1"/>
</dbReference>
<keyword evidence="8 12" id="KW-1133">Transmembrane helix</keyword>
<dbReference type="PRINTS" id="PR00344">
    <property type="entry name" value="BCTRLSENSOR"/>
</dbReference>
<evidence type="ECO:0000256" key="11">
    <source>
        <dbReference type="SAM" id="MobiDB-lite"/>
    </source>
</evidence>
<evidence type="ECO:0000256" key="5">
    <source>
        <dbReference type="ARBA" id="ARBA00022679"/>
    </source>
</evidence>
<dbReference type="PROSITE" id="PS50109">
    <property type="entry name" value="HIS_KIN"/>
    <property type="match status" value="1"/>
</dbReference>
<dbReference type="SUPFAM" id="SSF47384">
    <property type="entry name" value="Homodimeric domain of signal transducing histidine kinase"/>
    <property type="match status" value="1"/>
</dbReference>
<keyword evidence="4" id="KW-0597">Phosphoprotein</keyword>
<evidence type="ECO:0000313" key="15">
    <source>
        <dbReference type="EMBL" id="GIH61158.1"/>
    </source>
</evidence>
<dbReference type="CDD" id="cd06225">
    <property type="entry name" value="HAMP"/>
    <property type="match status" value="1"/>
</dbReference>
<evidence type="ECO:0000256" key="4">
    <source>
        <dbReference type="ARBA" id="ARBA00022553"/>
    </source>
</evidence>
<reference evidence="15 16" key="1">
    <citation type="submission" date="2021-01" db="EMBL/GenBank/DDBJ databases">
        <title>Whole genome shotgun sequence of Microbispora siamensis NBRC 104113.</title>
        <authorList>
            <person name="Komaki H."/>
            <person name="Tamura T."/>
        </authorList>
    </citation>
    <scope>NUCLEOTIDE SEQUENCE [LARGE SCALE GENOMIC DNA]</scope>
    <source>
        <strain evidence="15 16">NBRC 104113</strain>
    </source>
</reference>
<feature type="domain" description="Histidine kinase" evidence="13">
    <location>
        <begin position="245"/>
        <end position="447"/>
    </location>
</feature>
<dbReference type="InterPro" id="IPR005467">
    <property type="entry name" value="His_kinase_dom"/>
</dbReference>
<evidence type="ECO:0000256" key="9">
    <source>
        <dbReference type="ARBA" id="ARBA00023012"/>
    </source>
</evidence>
<keyword evidence="5" id="KW-0808">Transferase</keyword>
<dbReference type="EMBL" id="BOOF01000007">
    <property type="protein sequence ID" value="GIH61158.1"/>
    <property type="molecule type" value="Genomic_DNA"/>
</dbReference>
<dbReference type="CDD" id="cd00082">
    <property type="entry name" value="HisKA"/>
    <property type="match status" value="1"/>
</dbReference>
<feature type="region of interest" description="Disordered" evidence="11">
    <location>
        <begin position="72"/>
        <end position="118"/>
    </location>
</feature>
<name>A0ABQ4GIA9_9ACTN</name>
<dbReference type="SUPFAM" id="SSF158472">
    <property type="entry name" value="HAMP domain-like"/>
    <property type="match status" value="1"/>
</dbReference>
<comment type="subcellular location">
    <subcellularLocation>
        <location evidence="2">Cell membrane</location>
    </subcellularLocation>
</comment>
<dbReference type="RefSeq" id="WP_204048041.1">
    <property type="nucleotide sequence ID" value="NZ_BOOF01000007.1"/>
</dbReference>
<dbReference type="Gene3D" id="1.10.287.130">
    <property type="match status" value="1"/>
</dbReference>
<feature type="transmembrane region" description="Helical" evidence="12">
    <location>
        <begin position="163"/>
        <end position="183"/>
    </location>
</feature>
<comment type="caution">
    <text evidence="15">The sequence shown here is derived from an EMBL/GenBank/DDBJ whole genome shotgun (WGS) entry which is preliminary data.</text>
</comment>
<dbReference type="PROSITE" id="PS50885">
    <property type="entry name" value="HAMP"/>
    <property type="match status" value="1"/>
</dbReference>
<evidence type="ECO:0000256" key="2">
    <source>
        <dbReference type="ARBA" id="ARBA00004236"/>
    </source>
</evidence>
<proteinExistence type="predicted"/>
<evidence type="ECO:0000256" key="7">
    <source>
        <dbReference type="ARBA" id="ARBA00022777"/>
    </source>
</evidence>
<organism evidence="15 16">
    <name type="scientific">Microbispora siamensis</name>
    <dbReference type="NCBI Taxonomy" id="564413"/>
    <lineage>
        <taxon>Bacteria</taxon>
        <taxon>Bacillati</taxon>
        <taxon>Actinomycetota</taxon>
        <taxon>Actinomycetes</taxon>
        <taxon>Streptosporangiales</taxon>
        <taxon>Streptosporangiaceae</taxon>
        <taxon>Microbispora</taxon>
    </lineage>
</organism>
<evidence type="ECO:0000256" key="12">
    <source>
        <dbReference type="SAM" id="Phobius"/>
    </source>
</evidence>
<dbReference type="Pfam" id="PF02518">
    <property type="entry name" value="HATPase_c"/>
    <property type="match status" value="1"/>
</dbReference>
<dbReference type="InterPro" id="IPR003594">
    <property type="entry name" value="HATPase_dom"/>
</dbReference>
<dbReference type="InterPro" id="IPR036890">
    <property type="entry name" value="HATPase_C_sf"/>
</dbReference>
<dbReference type="Pfam" id="PF00672">
    <property type="entry name" value="HAMP"/>
    <property type="match status" value="1"/>
</dbReference>
<dbReference type="CDD" id="cd00075">
    <property type="entry name" value="HATPase"/>
    <property type="match status" value="1"/>
</dbReference>
<dbReference type="Proteomes" id="UP000660454">
    <property type="component" value="Unassembled WGS sequence"/>
</dbReference>
<protein>
    <recommendedName>
        <fullName evidence="3">histidine kinase</fullName>
        <ecNumber evidence="3">2.7.13.3</ecNumber>
    </recommendedName>
</protein>
<dbReference type="EC" id="2.7.13.3" evidence="3"/>
<evidence type="ECO:0000256" key="8">
    <source>
        <dbReference type="ARBA" id="ARBA00022989"/>
    </source>
</evidence>
<keyword evidence="16" id="KW-1185">Reference proteome</keyword>
<dbReference type="SMART" id="SM00304">
    <property type="entry name" value="HAMP"/>
    <property type="match status" value="1"/>
</dbReference>
<dbReference type="InterPro" id="IPR003660">
    <property type="entry name" value="HAMP_dom"/>
</dbReference>
<dbReference type="PANTHER" id="PTHR45436:SF5">
    <property type="entry name" value="SENSOR HISTIDINE KINASE TRCS"/>
    <property type="match status" value="1"/>
</dbReference>